<gene>
    <name evidence="1" type="ORF">G9470_21080</name>
</gene>
<dbReference type="RefSeq" id="WP_170823348.1">
    <property type="nucleotide sequence ID" value="NZ_JAAOXG010000056.1"/>
</dbReference>
<sequence length="349" mass="40214">MDLRNNLFTYATSELSQDAFLCWMLSFAMPESKGDHALRSCAEQLLRIAIPELVGTSVCVDEISRQTDSIDVLITVNGRYKLIIEDKTYTSEHSNQLSRYLQHIEEKFPQFTVCGVYYKTGFQSDYTTVRDAGYTIIDRKKMISIMKPFSAQITNHIWQDYYEFLATFEAEAEQFRTLPIHKWEWRQINAFYDNLKQTGFLEELGVSGNYGYVSNPTGGFDGMWFGQWERFSILDVSCELYLQLQFVEGQLHICLKLSADKDALTEKRLTGRMLRDRVVYGKAGEYLFEKHGFLRPARFGNGRTMTLGEYRSTPAFANDACTAIHDATAAYFRILQETKFGGNTQCCLR</sequence>
<evidence type="ECO:0000313" key="1">
    <source>
        <dbReference type="EMBL" id="NNJ32261.1"/>
    </source>
</evidence>
<dbReference type="EMBL" id="JAAOXG010000056">
    <property type="protein sequence ID" value="NNJ32261.1"/>
    <property type="molecule type" value="Genomic_DNA"/>
</dbReference>
<evidence type="ECO:0000313" key="2">
    <source>
        <dbReference type="Proteomes" id="UP000539052"/>
    </source>
</evidence>
<proteinExistence type="predicted"/>
<dbReference type="InterPro" id="IPR029470">
    <property type="entry name" value="PDDEXK_4"/>
</dbReference>
<reference evidence="1 2" key="1">
    <citation type="submission" date="2020-03" db="EMBL/GenBank/DDBJ databases">
        <title>Genome Sequence of industrial isolate, B5A.</title>
        <authorList>
            <person name="Sharma S."/>
            <person name="Patil P.B."/>
            <person name="Korpole S."/>
        </authorList>
    </citation>
    <scope>NUCLEOTIDE SEQUENCE [LARGE SCALE GENOMIC DNA]</scope>
    <source>
        <strain evidence="1 2">PI-S10-B5A</strain>
    </source>
</reference>
<name>A0ABX1VV92_9FIRM</name>
<dbReference type="Pfam" id="PF14281">
    <property type="entry name" value="PDDEXK_4"/>
    <property type="match status" value="1"/>
</dbReference>
<accession>A0ABX1VV92</accession>
<dbReference type="Proteomes" id="UP000539052">
    <property type="component" value="Unassembled WGS sequence"/>
</dbReference>
<protein>
    <submittedName>
        <fullName evidence="1">PD-(D/E)XK nuclease family protein</fullName>
    </submittedName>
</protein>
<organism evidence="1 2">
    <name type="scientific">Lacrimispora defluvii</name>
    <dbReference type="NCBI Taxonomy" id="2719233"/>
    <lineage>
        <taxon>Bacteria</taxon>
        <taxon>Bacillati</taxon>
        <taxon>Bacillota</taxon>
        <taxon>Clostridia</taxon>
        <taxon>Lachnospirales</taxon>
        <taxon>Lachnospiraceae</taxon>
        <taxon>Lacrimispora</taxon>
    </lineage>
</organism>
<keyword evidence="2" id="KW-1185">Reference proteome</keyword>
<comment type="caution">
    <text evidence="1">The sequence shown here is derived from an EMBL/GenBank/DDBJ whole genome shotgun (WGS) entry which is preliminary data.</text>
</comment>